<gene>
    <name evidence="2" type="ORF">QVH07_14860</name>
</gene>
<sequence length="535" mass="61223">MRYFFLFVTFLYALQSSAQNPTENLTAEIVDFDIPKSIYISGERLWVSIDISSKNEKVKSQIGYVEILNRNNQSVALGKFQLTDGKTINFLNLPNDIPSDHYLIRVFTRISPYLDFELGLRQKLITVVNPRIPPTVSPAPDKMEQGTEASGNETILAQRNQNELELDLTGVNGEIISASVSVANPYLTHYDFSSSDIYESLPSRNLVPELFGHIVEGYVNPKAIDTTQLYFISVHGEKSALFTDRPDRNGSLYFDTGGIKEWDFIIAQTNGNESLIDFSVVSPSPQTSFSEDFIFPEFIISPDDEEFLNELLKSSQVEQYFVQDFSSTANPVVTGFVEDRTYLLDDYTRFETVETVVKEYVPEVSVRTQDKKKDFRVVDKVKNRVFDSNPLMLVDAMPVFDSDRLARFNPSHFQKLEILTRSFYLNEEAFPGVMSFTSYKNNFGNFPIPSNGIYLEYQGLSMELVDISQIFTPNEEDRVPDWRAILFWSEIIPDLTPQELKIHFPSIDLPWEVKVMYRDQNGKLETITRRISSAD</sequence>
<comment type="caution">
    <text evidence="2">The sequence shown here is derived from an EMBL/GenBank/DDBJ whole genome shotgun (WGS) entry which is preliminary data.</text>
</comment>
<accession>A0ABT7YGX7</accession>
<organism evidence="2 3">
    <name type="scientific">Algoriphagus sediminis</name>
    <dbReference type="NCBI Taxonomy" id="3057113"/>
    <lineage>
        <taxon>Bacteria</taxon>
        <taxon>Pseudomonadati</taxon>
        <taxon>Bacteroidota</taxon>
        <taxon>Cytophagia</taxon>
        <taxon>Cytophagales</taxon>
        <taxon>Cyclobacteriaceae</taxon>
        <taxon>Algoriphagus</taxon>
    </lineage>
</organism>
<keyword evidence="3" id="KW-1185">Reference proteome</keyword>
<feature type="chain" id="PRO_5046076932" description="GWxTD domain-containing protein" evidence="1">
    <location>
        <begin position="19"/>
        <end position="535"/>
    </location>
</feature>
<dbReference type="Proteomes" id="UP001171916">
    <property type="component" value="Unassembled WGS sequence"/>
</dbReference>
<proteinExistence type="predicted"/>
<feature type="signal peptide" evidence="1">
    <location>
        <begin position="1"/>
        <end position="18"/>
    </location>
</feature>
<name>A0ABT7YGX7_9BACT</name>
<protein>
    <recommendedName>
        <fullName evidence="4">GWxTD domain-containing protein</fullName>
    </recommendedName>
</protein>
<keyword evidence="1" id="KW-0732">Signal</keyword>
<reference evidence="2" key="1">
    <citation type="submission" date="2023-06" db="EMBL/GenBank/DDBJ databases">
        <title>Robiginitalea aurantiacus sp. nov. and Algoriphagus sediminis sp. nov., isolated from coastal sediment.</title>
        <authorList>
            <person name="Zhou Z.Y."/>
            <person name="An J."/>
            <person name="Jia Y.W."/>
            <person name="Du Z.J."/>
        </authorList>
    </citation>
    <scope>NUCLEOTIDE SEQUENCE</scope>
    <source>
        <strain evidence="2">C2-7</strain>
    </source>
</reference>
<evidence type="ECO:0000256" key="1">
    <source>
        <dbReference type="SAM" id="SignalP"/>
    </source>
</evidence>
<evidence type="ECO:0000313" key="2">
    <source>
        <dbReference type="EMBL" id="MDN3205439.1"/>
    </source>
</evidence>
<dbReference type="EMBL" id="JAUEPH010000006">
    <property type="protein sequence ID" value="MDN3205439.1"/>
    <property type="molecule type" value="Genomic_DNA"/>
</dbReference>
<evidence type="ECO:0000313" key="3">
    <source>
        <dbReference type="Proteomes" id="UP001171916"/>
    </source>
</evidence>
<evidence type="ECO:0008006" key="4">
    <source>
        <dbReference type="Google" id="ProtNLM"/>
    </source>
</evidence>
<dbReference type="RefSeq" id="WP_290001835.1">
    <property type="nucleotide sequence ID" value="NZ_JAUEPH010000006.1"/>
</dbReference>